<accession>A0ABW3UIU6</accession>
<name>A0ABW3UIU6_9BACL</name>
<organism evidence="1 2">
    <name type="scientific">Paenibacillus vulneris</name>
    <dbReference type="NCBI Taxonomy" id="1133364"/>
    <lineage>
        <taxon>Bacteria</taxon>
        <taxon>Bacillati</taxon>
        <taxon>Bacillota</taxon>
        <taxon>Bacilli</taxon>
        <taxon>Bacillales</taxon>
        <taxon>Paenibacillaceae</taxon>
        <taxon>Paenibacillus</taxon>
    </lineage>
</organism>
<sequence>MSTLTKENKSLLVDQLSEALVKFSDKKMSFSIAKKVADIALKNIDFSNSTLSHKGINWYAKDLLKKIRY</sequence>
<proteinExistence type="predicted"/>
<dbReference type="RefSeq" id="WP_345595408.1">
    <property type="nucleotide sequence ID" value="NZ_BAABJG010000063.1"/>
</dbReference>
<dbReference type="Proteomes" id="UP001597180">
    <property type="component" value="Unassembled WGS sequence"/>
</dbReference>
<comment type="caution">
    <text evidence="1">The sequence shown here is derived from an EMBL/GenBank/DDBJ whole genome shotgun (WGS) entry which is preliminary data.</text>
</comment>
<evidence type="ECO:0000313" key="1">
    <source>
        <dbReference type="EMBL" id="MFD1219460.1"/>
    </source>
</evidence>
<protein>
    <submittedName>
        <fullName evidence="1">Uncharacterized protein</fullName>
    </submittedName>
</protein>
<dbReference type="EMBL" id="JBHTLU010000012">
    <property type="protein sequence ID" value="MFD1219460.1"/>
    <property type="molecule type" value="Genomic_DNA"/>
</dbReference>
<keyword evidence="2" id="KW-1185">Reference proteome</keyword>
<gene>
    <name evidence="1" type="ORF">ACFQ4B_04980</name>
</gene>
<evidence type="ECO:0000313" key="2">
    <source>
        <dbReference type="Proteomes" id="UP001597180"/>
    </source>
</evidence>
<reference evidence="2" key="1">
    <citation type="journal article" date="2019" name="Int. J. Syst. Evol. Microbiol.">
        <title>The Global Catalogue of Microorganisms (GCM) 10K type strain sequencing project: providing services to taxonomists for standard genome sequencing and annotation.</title>
        <authorList>
            <consortium name="The Broad Institute Genomics Platform"/>
            <consortium name="The Broad Institute Genome Sequencing Center for Infectious Disease"/>
            <person name="Wu L."/>
            <person name="Ma J."/>
        </authorList>
    </citation>
    <scope>NUCLEOTIDE SEQUENCE [LARGE SCALE GENOMIC DNA]</scope>
    <source>
        <strain evidence="2">CCUG 53270</strain>
    </source>
</reference>